<sequence length="54" mass="6315">MDCEKKGGKRKRRAWNDEDKPPAKATEPAPQKKVISMFGQWKTSNVNRRNTQRD</sequence>
<name>A0A067C8T7_SAPPC</name>
<dbReference type="VEuPathDB" id="FungiDB:SPRG_09990"/>
<evidence type="ECO:0000256" key="1">
    <source>
        <dbReference type="SAM" id="MobiDB-lite"/>
    </source>
</evidence>
<dbReference type="AlphaFoldDB" id="A0A067C8T7"/>
<evidence type="ECO:0000313" key="3">
    <source>
        <dbReference type="Proteomes" id="UP000030745"/>
    </source>
</evidence>
<protein>
    <submittedName>
        <fullName evidence="2">Uncharacterized protein</fullName>
    </submittedName>
</protein>
<gene>
    <name evidence="2" type="ORF">SPRG_09990</name>
</gene>
<organism evidence="2 3">
    <name type="scientific">Saprolegnia parasitica (strain CBS 223.65)</name>
    <dbReference type="NCBI Taxonomy" id="695850"/>
    <lineage>
        <taxon>Eukaryota</taxon>
        <taxon>Sar</taxon>
        <taxon>Stramenopiles</taxon>
        <taxon>Oomycota</taxon>
        <taxon>Saprolegniomycetes</taxon>
        <taxon>Saprolegniales</taxon>
        <taxon>Saprolegniaceae</taxon>
        <taxon>Saprolegnia</taxon>
    </lineage>
</organism>
<reference evidence="2 3" key="1">
    <citation type="journal article" date="2013" name="PLoS Genet.">
        <title>Distinctive expansion of potential virulence genes in the genome of the oomycete fish pathogen Saprolegnia parasitica.</title>
        <authorList>
            <person name="Jiang R.H."/>
            <person name="de Bruijn I."/>
            <person name="Haas B.J."/>
            <person name="Belmonte R."/>
            <person name="Lobach L."/>
            <person name="Christie J."/>
            <person name="van den Ackerveken G."/>
            <person name="Bottin A."/>
            <person name="Bulone V."/>
            <person name="Diaz-Moreno S.M."/>
            <person name="Dumas B."/>
            <person name="Fan L."/>
            <person name="Gaulin E."/>
            <person name="Govers F."/>
            <person name="Grenville-Briggs L.J."/>
            <person name="Horner N.R."/>
            <person name="Levin J.Z."/>
            <person name="Mammella M."/>
            <person name="Meijer H.J."/>
            <person name="Morris P."/>
            <person name="Nusbaum C."/>
            <person name="Oome S."/>
            <person name="Phillips A.J."/>
            <person name="van Rooyen D."/>
            <person name="Rzeszutek E."/>
            <person name="Saraiva M."/>
            <person name="Secombes C.J."/>
            <person name="Seidl M.F."/>
            <person name="Snel B."/>
            <person name="Stassen J.H."/>
            <person name="Sykes S."/>
            <person name="Tripathy S."/>
            <person name="van den Berg H."/>
            <person name="Vega-Arreguin J.C."/>
            <person name="Wawra S."/>
            <person name="Young S.K."/>
            <person name="Zeng Q."/>
            <person name="Dieguez-Uribeondo J."/>
            <person name="Russ C."/>
            <person name="Tyler B.M."/>
            <person name="van West P."/>
        </authorList>
    </citation>
    <scope>NUCLEOTIDE SEQUENCE [LARGE SCALE GENOMIC DNA]</scope>
    <source>
        <strain evidence="2 3">CBS 223.65</strain>
    </source>
</reference>
<dbReference type="GeneID" id="24132127"/>
<keyword evidence="3" id="KW-1185">Reference proteome</keyword>
<proteinExistence type="predicted"/>
<dbReference type="RefSeq" id="XP_012206134.1">
    <property type="nucleotide sequence ID" value="XM_012350744.1"/>
</dbReference>
<feature type="region of interest" description="Disordered" evidence="1">
    <location>
        <begin position="1"/>
        <end position="54"/>
    </location>
</feature>
<dbReference type="EMBL" id="KK583257">
    <property type="protein sequence ID" value="KDO23182.1"/>
    <property type="molecule type" value="Genomic_DNA"/>
</dbReference>
<accession>A0A067C8T7</accession>
<feature type="compositionally biased region" description="Polar residues" evidence="1">
    <location>
        <begin position="41"/>
        <end position="54"/>
    </location>
</feature>
<dbReference type="KEGG" id="spar:SPRG_09990"/>
<evidence type="ECO:0000313" key="2">
    <source>
        <dbReference type="EMBL" id="KDO23182.1"/>
    </source>
</evidence>
<dbReference type="Proteomes" id="UP000030745">
    <property type="component" value="Unassembled WGS sequence"/>
</dbReference>